<proteinExistence type="predicted"/>
<evidence type="ECO:0000313" key="5">
    <source>
        <dbReference type="EMBL" id="KMO87777.1"/>
    </source>
</evidence>
<keyword evidence="2" id="KW-0963">Cytoplasm</keyword>
<dbReference type="CDD" id="cd00367">
    <property type="entry name" value="PTS-HPr_like"/>
    <property type="match status" value="1"/>
</dbReference>
<name>A0A0J6X0U0_9FIRM</name>
<dbReference type="PRINTS" id="PR00107">
    <property type="entry name" value="PHOSPHOCPHPR"/>
</dbReference>
<dbReference type="SUPFAM" id="SSF55594">
    <property type="entry name" value="HPr-like"/>
    <property type="match status" value="1"/>
</dbReference>
<dbReference type="NCBIfam" id="TIGR01003">
    <property type="entry name" value="PTS_HPr_family"/>
    <property type="match status" value="1"/>
</dbReference>
<dbReference type="PANTHER" id="PTHR33705:SF2">
    <property type="entry name" value="PHOSPHOCARRIER PROTEIN NPR"/>
    <property type="match status" value="1"/>
</dbReference>
<sequence length="85" mass="9342">MKKFEFTITDPQGIHARPAGLLVKEAKKYESTIQVFKGARKGDLKKIFTVMALGVKQGEAVTVQVEGADEETAAAAIEVFLRENF</sequence>
<evidence type="ECO:0000313" key="6">
    <source>
        <dbReference type="Proteomes" id="UP000036503"/>
    </source>
</evidence>
<accession>A0A0J6X0U0</accession>
<dbReference type="InParanoid" id="A0A0J6X0U0"/>
<dbReference type="OrthoDB" id="9809047at2"/>
<feature type="domain" description="HPr" evidence="4">
    <location>
        <begin position="1"/>
        <end position="85"/>
    </location>
</feature>
<dbReference type="InterPro" id="IPR000032">
    <property type="entry name" value="HPr-like"/>
</dbReference>
<dbReference type="GO" id="GO:0005737">
    <property type="term" value="C:cytoplasm"/>
    <property type="evidence" value="ECO:0007669"/>
    <property type="project" value="UniProtKB-SubCell"/>
</dbReference>
<keyword evidence="3" id="KW-0598">Phosphotransferase system</keyword>
<dbReference type="GO" id="GO:0009401">
    <property type="term" value="P:phosphoenolpyruvate-dependent sugar phosphotransferase system"/>
    <property type="evidence" value="ECO:0007669"/>
    <property type="project" value="UniProtKB-KW"/>
</dbReference>
<gene>
    <name evidence="5" type="ORF">AB840_01240</name>
</gene>
<organism evidence="5 6">
    <name type="scientific">Megasphaera cerevisiae DSM 20462</name>
    <dbReference type="NCBI Taxonomy" id="1122219"/>
    <lineage>
        <taxon>Bacteria</taxon>
        <taxon>Bacillati</taxon>
        <taxon>Bacillota</taxon>
        <taxon>Negativicutes</taxon>
        <taxon>Veillonellales</taxon>
        <taxon>Veillonellaceae</taxon>
        <taxon>Megasphaera</taxon>
    </lineage>
</organism>
<evidence type="ECO:0000259" key="4">
    <source>
        <dbReference type="PROSITE" id="PS51350"/>
    </source>
</evidence>
<dbReference type="AlphaFoldDB" id="A0A0J6X0U0"/>
<dbReference type="PATRIC" id="fig|1122219.3.peg.282"/>
<dbReference type="RefSeq" id="WP_048512998.1">
    <property type="nucleotide sequence ID" value="NZ_FUXD01000009.1"/>
</dbReference>
<evidence type="ECO:0000256" key="3">
    <source>
        <dbReference type="ARBA" id="ARBA00022683"/>
    </source>
</evidence>
<evidence type="ECO:0000256" key="1">
    <source>
        <dbReference type="ARBA" id="ARBA00004496"/>
    </source>
</evidence>
<dbReference type="STRING" id="39029.BSR42_06780"/>
<reference evidence="5 6" key="1">
    <citation type="submission" date="2015-06" db="EMBL/GenBank/DDBJ databases">
        <title>Draft genome sequence of beer spoilage bacterium Megasphaera cerevisiae type strain 20462.</title>
        <authorList>
            <person name="Kutumbaka K."/>
            <person name="Pasmowitz J."/>
            <person name="Mategko J."/>
            <person name="Reyes D."/>
            <person name="Friedrich A."/>
            <person name="Han S."/>
            <person name="Martens-Habbena W."/>
            <person name="Neal-McKinney J."/>
            <person name="Janagama H.K."/>
            <person name="Nadala C."/>
            <person name="Samadpour M."/>
        </authorList>
    </citation>
    <scope>NUCLEOTIDE SEQUENCE [LARGE SCALE GENOMIC DNA]</scope>
    <source>
        <strain evidence="5 6">DSM 20462</strain>
    </source>
</reference>
<keyword evidence="6" id="KW-1185">Reference proteome</keyword>
<evidence type="ECO:0000256" key="2">
    <source>
        <dbReference type="ARBA" id="ARBA00022490"/>
    </source>
</evidence>
<dbReference type="PANTHER" id="PTHR33705">
    <property type="entry name" value="PHOSPHOCARRIER PROTEIN HPR"/>
    <property type="match status" value="1"/>
</dbReference>
<dbReference type="InterPro" id="IPR035895">
    <property type="entry name" value="HPr-like_sf"/>
</dbReference>
<dbReference type="Proteomes" id="UP000036503">
    <property type="component" value="Unassembled WGS sequence"/>
</dbReference>
<comment type="caution">
    <text evidence="5">The sequence shown here is derived from an EMBL/GenBank/DDBJ whole genome shotgun (WGS) entry which is preliminary data.</text>
</comment>
<dbReference type="Gene3D" id="3.30.1340.10">
    <property type="entry name" value="HPr-like"/>
    <property type="match status" value="1"/>
</dbReference>
<dbReference type="EMBL" id="LEKT01000002">
    <property type="protein sequence ID" value="KMO87777.1"/>
    <property type="molecule type" value="Genomic_DNA"/>
</dbReference>
<dbReference type="Pfam" id="PF00381">
    <property type="entry name" value="PTS-HPr"/>
    <property type="match status" value="1"/>
</dbReference>
<protein>
    <submittedName>
        <fullName evidence="5">PTS galactitol transporter subunit IIC</fullName>
    </submittedName>
</protein>
<dbReference type="InterPro" id="IPR050399">
    <property type="entry name" value="HPr"/>
</dbReference>
<dbReference type="PROSITE" id="PS51350">
    <property type="entry name" value="PTS_HPR_DOM"/>
    <property type="match status" value="1"/>
</dbReference>
<comment type="subcellular location">
    <subcellularLocation>
        <location evidence="1">Cytoplasm</location>
    </subcellularLocation>
</comment>